<accession>A0ACB7U991</accession>
<evidence type="ECO:0000313" key="2">
    <source>
        <dbReference type="Proteomes" id="UP000827976"/>
    </source>
</evidence>
<gene>
    <name evidence="1" type="ORF">IHE45_18G098300</name>
</gene>
<dbReference type="Proteomes" id="UP000827976">
    <property type="component" value="Chromosome 18"/>
</dbReference>
<sequence length="555" mass="63614">MDHHRVGVAIVVDADDDLETLVSHQRRELVAAMDAESDLDFAFRLQLEEAMAASLALQPSSSASHQKLECTPASADDEISGVIALQTLEFDRYEQAVKDTEQCHAEMRHIKEDLRRRTHDRQVACEIDEMPDDEWDDIGDEYERPIGVEEEVPFRLYFKGMSSQDMVKGVPVQHAAIAVAVCDPRDELVLKIQKPVATGICHEMLEAKALIEGLNAVISLGIKRVNVFCDFKALHNHVIGKWAVKQRKVANLIDQIKLLQRKVESCRMFLVPRCHVRFVFQLVRDAIDAQIRKNVEQNNYKVPAETCSICLEDTDSSQMFVVDGCSHRFCFSCMKQHVEVKLLHGMLPCCPREGCNNGLSLDGSRKFLSPRLLEIMAHRLKEASIPPTERLYCPYPQCSALMSVSEAAKCSQQESSSKQQFGDTSGLRKCAKCTRNFCIKCKVPWHDRMSCRDYKRLHPFPRAEDAKLQFLAREKLWRQCIKCGNMIELAEGCFHITCRCGYEFCYTCGAEWRDKKATCNCPLWEEDNIWFNDDEDDEDDFSDDEDDDYFEEYLF</sequence>
<organism evidence="1 2">
    <name type="scientific">Dioscorea alata</name>
    <name type="common">Purple yam</name>
    <dbReference type="NCBI Taxonomy" id="55571"/>
    <lineage>
        <taxon>Eukaryota</taxon>
        <taxon>Viridiplantae</taxon>
        <taxon>Streptophyta</taxon>
        <taxon>Embryophyta</taxon>
        <taxon>Tracheophyta</taxon>
        <taxon>Spermatophyta</taxon>
        <taxon>Magnoliopsida</taxon>
        <taxon>Liliopsida</taxon>
        <taxon>Dioscoreales</taxon>
        <taxon>Dioscoreaceae</taxon>
        <taxon>Dioscorea</taxon>
    </lineage>
</organism>
<reference evidence="2" key="1">
    <citation type="journal article" date="2022" name="Nat. Commun.">
        <title>Chromosome evolution and the genetic basis of agronomically important traits in greater yam.</title>
        <authorList>
            <person name="Bredeson J.V."/>
            <person name="Lyons J.B."/>
            <person name="Oniyinde I.O."/>
            <person name="Okereke N.R."/>
            <person name="Kolade O."/>
            <person name="Nnabue I."/>
            <person name="Nwadili C.O."/>
            <person name="Hribova E."/>
            <person name="Parker M."/>
            <person name="Nwogha J."/>
            <person name="Shu S."/>
            <person name="Carlson J."/>
            <person name="Kariba R."/>
            <person name="Muthemba S."/>
            <person name="Knop K."/>
            <person name="Barton G.J."/>
            <person name="Sherwood A.V."/>
            <person name="Lopez-Montes A."/>
            <person name="Asiedu R."/>
            <person name="Jamnadass R."/>
            <person name="Muchugi A."/>
            <person name="Goodstein D."/>
            <person name="Egesi C.N."/>
            <person name="Featherston J."/>
            <person name="Asfaw A."/>
            <person name="Simpson G.G."/>
            <person name="Dolezel J."/>
            <person name="Hendre P.S."/>
            <person name="Van Deynze A."/>
            <person name="Kumar P.L."/>
            <person name="Obidiegwu J.E."/>
            <person name="Bhattacharjee R."/>
            <person name="Rokhsar D.S."/>
        </authorList>
    </citation>
    <scope>NUCLEOTIDE SEQUENCE [LARGE SCALE GENOMIC DNA]</scope>
    <source>
        <strain evidence="2">cv. TDa95/00328</strain>
    </source>
</reference>
<comment type="caution">
    <text evidence="1">The sequence shown here is derived from an EMBL/GenBank/DDBJ whole genome shotgun (WGS) entry which is preliminary data.</text>
</comment>
<proteinExistence type="predicted"/>
<evidence type="ECO:0000313" key="1">
    <source>
        <dbReference type="EMBL" id="KAH7656815.1"/>
    </source>
</evidence>
<name>A0ACB7U991_DIOAL</name>
<protein>
    <submittedName>
        <fullName evidence="1">E3 ubiquitin ligase RBR family protein</fullName>
    </submittedName>
</protein>
<dbReference type="EMBL" id="CM037028">
    <property type="protein sequence ID" value="KAH7656815.1"/>
    <property type="molecule type" value="Genomic_DNA"/>
</dbReference>
<keyword evidence="2" id="KW-1185">Reference proteome</keyword>